<evidence type="ECO:0000256" key="3">
    <source>
        <dbReference type="ARBA" id="ARBA00007063"/>
    </source>
</evidence>
<feature type="compositionally biased region" description="Basic and acidic residues" evidence="13">
    <location>
        <begin position="547"/>
        <end position="567"/>
    </location>
</feature>
<feature type="compositionally biased region" description="Acidic residues" evidence="13">
    <location>
        <begin position="697"/>
        <end position="745"/>
    </location>
</feature>
<feature type="transmembrane region" description="Helical" evidence="12">
    <location>
        <begin position="139"/>
        <end position="157"/>
    </location>
</feature>
<feature type="transmembrane region" description="Helical" evidence="12">
    <location>
        <begin position="254"/>
        <end position="277"/>
    </location>
</feature>
<evidence type="ECO:0000256" key="10">
    <source>
        <dbReference type="ARBA" id="ARBA00044721"/>
    </source>
</evidence>
<dbReference type="PANTHER" id="PTHR22760:SF1">
    <property type="entry name" value="DOL-P-MAN:MAN(7)GLCNAC(2)-PP-DOL ALPHA-1,6-MANNOSYLTRANSFERASE"/>
    <property type="match status" value="1"/>
</dbReference>
<keyword evidence="8 12" id="KW-1133">Transmembrane helix</keyword>
<reference evidence="15" key="1">
    <citation type="submission" date="2015-11" db="EMBL/GenBank/DDBJ databases">
        <title>De novo transcriptome assembly of four potential Pierce s Disease insect vectors from Arizona vineyards.</title>
        <authorList>
            <person name="Tassone E.E."/>
        </authorList>
    </citation>
    <scope>NUCLEOTIDE SEQUENCE</scope>
</reference>
<dbReference type="EMBL" id="GECU01026154">
    <property type="protein sequence ID" value="JAS81552.1"/>
    <property type="molecule type" value="Transcribed_RNA"/>
</dbReference>
<evidence type="ECO:0000256" key="9">
    <source>
        <dbReference type="ARBA" id="ARBA00023136"/>
    </source>
</evidence>
<feature type="compositionally biased region" description="Polar residues" evidence="13">
    <location>
        <begin position="646"/>
        <end position="655"/>
    </location>
</feature>
<keyword evidence="7 12" id="KW-0256">Endoplasmic reticulum</keyword>
<evidence type="ECO:0000256" key="7">
    <source>
        <dbReference type="ARBA" id="ARBA00022824"/>
    </source>
</evidence>
<evidence type="ECO:0000256" key="4">
    <source>
        <dbReference type="ARBA" id="ARBA00022676"/>
    </source>
</evidence>
<dbReference type="AlphaFoldDB" id="A0A1B6HIS6"/>
<keyword evidence="5" id="KW-0808">Transferase</keyword>
<protein>
    <recommendedName>
        <fullName evidence="12">Mannosyltransferase</fullName>
        <ecNumber evidence="12">2.4.1.-</ecNumber>
    </recommendedName>
</protein>
<feature type="compositionally biased region" description="Basic and acidic residues" evidence="13">
    <location>
        <begin position="842"/>
        <end position="866"/>
    </location>
</feature>
<evidence type="ECO:0000256" key="12">
    <source>
        <dbReference type="RuleBase" id="RU363075"/>
    </source>
</evidence>
<name>A0A1B6HIS6_9HEMI</name>
<evidence type="ECO:0000256" key="2">
    <source>
        <dbReference type="ARBA" id="ARBA00004922"/>
    </source>
</evidence>
<feature type="compositionally biased region" description="Basic and acidic residues" evidence="13">
    <location>
        <begin position="982"/>
        <end position="991"/>
    </location>
</feature>
<evidence type="ECO:0000256" key="14">
    <source>
        <dbReference type="SAM" id="SignalP"/>
    </source>
</evidence>
<dbReference type="EMBL" id="GECU01033148">
    <property type="protein sequence ID" value="JAS74558.1"/>
    <property type="molecule type" value="Transcribed_RNA"/>
</dbReference>
<evidence type="ECO:0000256" key="1">
    <source>
        <dbReference type="ARBA" id="ARBA00004477"/>
    </source>
</evidence>
<dbReference type="EMBL" id="GECU01032170">
    <property type="protein sequence ID" value="JAS75536.1"/>
    <property type="molecule type" value="Transcribed_RNA"/>
</dbReference>
<feature type="chain" id="PRO_5008584359" description="Mannosyltransferase" evidence="14">
    <location>
        <begin position="21"/>
        <end position="1111"/>
    </location>
</feature>
<feature type="transmembrane region" description="Helical" evidence="12">
    <location>
        <begin position="112"/>
        <end position="132"/>
    </location>
</feature>
<keyword evidence="14" id="KW-0732">Signal</keyword>
<keyword evidence="4 12" id="KW-0328">Glycosyltransferase</keyword>
<dbReference type="GO" id="GO:0006487">
    <property type="term" value="P:protein N-linked glycosylation"/>
    <property type="evidence" value="ECO:0007669"/>
    <property type="project" value="TreeGrafter"/>
</dbReference>
<comment type="catalytic activity">
    <reaction evidence="11">
        <text>an alpha-D-Man-(1-&gt;2)-alpha-D-Man-(1-&gt;2)-alpha-D-Man-(1-&gt;3)-[alpha-D-Man-(1-&gt;2)-alpha-D-Man-(1-&gt;3)-alpha-D-Man-(1-&gt;6)]-beta-D-Man-(1-&gt;4)-beta-D-GlcNAc-(1-&gt;4)-alpha-D-GlcNAc-diphospho-di-trans,poly-cis-dolichol + a di-trans,poly-cis-dolichyl beta-D-mannosyl phosphate = an alpha-D-Man-(1-&gt;2)-alpha-D-Man-(1-&gt;2)-alpha-D-Man-(1-&gt;3)-[alpha-D-Man-(1-&gt;2)-alpha-D-Man-(1-&gt;3)-[alpha-D-Man-(1-&gt;6)]-alpha-D-Man-(1-&gt;6)]-beta-D-Man-(1-&gt;4)-beta-D-GlcNAc-(1-&gt;4)-alpha-D-GlcNAc-diphospho-di-trans,poly-cis-dolichol + a di-trans,poly-cis-dolichyl phosphate + H(+)</text>
        <dbReference type="Rhea" id="RHEA:29535"/>
        <dbReference type="Rhea" id="RHEA-COMP:19498"/>
        <dbReference type="Rhea" id="RHEA-COMP:19501"/>
        <dbReference type="Rhea" id="RHEA-COMP:19518"/>
        <dbReference type="Rhea" id="RHEA-COMP:19519"/>
        <dbReference type="ChEBI" id="CHEBI:15378"/>
        <dbReference type="ChEBI" id="CHEBI:57683"/>
        <dbReference type="ChEBI" id="CHEBI:58211"/>
        <dbReference type="ChEBI" id="CHEBI:132517"/>
        <dbReference type="ChEBI" id="CHEBI:132519"/>
        <dbReference type="EC" id="2.4.1.260"/>
    </reaction>
    <physiologicalReaction direction="left-to-right" evidence="11">
        <dbReference type="Rhea" id="RHEA:29536"/>
    </physiologicalReaction>
</comment>
<feature type="transmembrane region" description="Helical" evidence="12">
    <location>
        <begin position="337"/>
        <end position="361"/>
    </location>
</feature>
<evidence type="ECO:0000256" key="11">
    <source>
        <dbReference type="ARBA" id="ARBA00048899"/>
    </source>
</evidence>
<feature type="compositionally biased region" description="Basic and acidic residues" evidence="13">
    <location>
        <begin position="1084"/>
        <end position="1094"/>
    </location>
</feature>
<comment type="similarity">
    <text evidence="3 12">Belongs to the glycosyltransferase 22 family.</text>
</comment>
<evidence type="ECO:0000313" key="18">
    <source>
        <dbReference type="EMBL" id="JAS86124.1"/>
    </source>
</evidence>
<keyword evidence="9 12" id="KW-0472">Membrane</keyword>
<accession>A0A1B6HIS6</accession>
<dbReference type="PANTHER" id="PTHR22760">
    <property type="entry name" value="GLYCOSYLTRANSFERASE"/>
    <property type="match status" value="1"/>
</dbReference>
<evidence type="ECO:0000256" key="13">
    <source>
        <dbReference type="SAM" id="MobiDB-lite"/>
    </source>
</evidence>
<proteinExistence type="inferred from homology"/>
<feature type="region of interest" description="Disordered" evidence="13">
    <location>
        <begin position="603"/>
        <end position="745"/>
    </location>
</feature>
<feature type="compositionally biased region" description="Acidic residues" evidence="13">
    <location>
        <begin position="620"/>
        <end position="633"/>
    </location>
</feature>
<dbReference type="Pfam" id="PF03901">
    <property type="entry name" value="Glyco_transf_22"/>
    <property type="match status" value="1"/>
</dbReference>
<feature type="region of interest" description="Disordered" evidence="13">
    <location>
        <begin position="1063"/>
        <end position="1111"/>
    </location>
</feature>
<dbReference type="InterPro" id="IPR005599">
    <property type="entry name" value="GPI_mannosylTrfase"/>
</dbReference>
<feature type="region of interest" description="Disordered" evidence="13">
    <location>
        <begin position="541"/>
        <end position="573"/>
    </location>
</feature>
<evidence type="ECO:0000313" key="19">
    <source>
        <dbReference type="EMBL" id="JAS91721.1"/>
    </source>
</evidence>
<feature type="transmembrane region" description="Helical" evidence="12">
    <location>
        <begin position="60"/>
        <end position="82"/>
    </location>
</feature>
<keyword evidence="6 12" id="KW-0812">Transmembrane</keyword>
<feature type="signal peptide" evidence="14">
    <location>
        <begin position="1"/>
        <end position="20"/>
    </location>
</feature>
<dbReference type="EMBL" id="GECU01021582">
    <property type="protein sequence ID" value="JAS86124.1"/>
    <property type="molecule type" value="Transcribed_RNA"/>
</dbReference>
<evidence type="ECO:0000313" key="16">
    <source>
        <dbReference type="EMBL" id="JAS75536.1"/>
    </source>
</evidence>
<feature type="transmembrane region" description="Helical" evidence="12">
    <location>
        <begin position="305"/>
        <end position="325"/>
    </location>
</feature>
<feature type="transmembrane region" description="Helical" evidence="12">
    <location>
        <begin position="163"/>
        <end position="189"/>
    </location>
</feature>
<sequence>MGVGLEQLIFVVAAVHLVYCPFTKVEESFNLQAMHDILYHRFNLSEYDHHEFPGVVPRTFIGPLAVSALSSPVFLIISALGFNKFTTQYLVRAVLGACVIWSLRKFRMTLQYLFGPELACWFIIITASQYHFMFYLSRPLPNIFALPLVLLALHCWLRKQQTAFIWVSGAAIIWFRSELAMFLGMILLFELYYQRIYPLRLIKAAVPAGVTCLAATFVIDSIFWRRLLWPEGEVFWFNTILNRSSEWGTSPFMWYFYSAIPRGLGLSVLLVPLGACFDVRIRRLLIPSLAFVFLFSFLPHKELRFIIYVFPIFNVAAAFACQKIWSLSQKSQIVRLLRLAIVGHVVANAVFSLFLLSVAAVNYPGGKAIARLQRLEPAFAPVNVHICNLAAQTGVSRFTQIYDAWSYNKTENLELGNPSLMNFTHLLVEAKSKYSPNIKSLLRTHQVIDSVEGFSHIAYNYALFPPIRIKTKPMLFILKRLPGDRPWTSEDIEVASVASNEDAEGEVEFDAQVETAAVEDVEDTISDSYAETLEVTKTTEGVVSKTKMNDKENVPKSETTEDKTETKIEEEDSYSWNSFTQTFGSILSDSNEDLEDEVVSIARKSYSDNDDGDSNMYESNETEDEDSTQDEEVISEKEQIEDNGQVDGNQQIEQESISDEKIIKDYKESIIRSEDYSMPSKTVTSEEENVASKDENVTSEDENVTSEDENITNEDENLTNEDENLTNEDENLTNEDENVTNDTEDVNISILSVVNNSAPGENADYVEERYSSSLPDSKPKKFNLKRDKSKINMRANEEENIKIKKVRDDIKNIIKKYYQEEVEDIEPLKKYEPRFDKFKQKHKIKEEPELNSKNKIEKYEDSRDTEDITNVDLEPHVEVSDDIQLESSKVENDEESFEDVKISEGFKQKKPISKVNIRSKIREAKSKLAVKDSFQIKKENFVEEIEEIEVPKEKEIKGFRKLKKKSRTEVPSEEDVPDAEDVTDKPIKTAEVDIPVAEAKEESTAKEVKQSESIKRSIEVKIPSKGIKVKITDGNVIEILETDSEEANDDVKVKITGIEEQTTSFSKLSSKKETYDEIEPEIVAEPKPDLKKENSAQTQHKQQKKFKSKKS</sequence>
<organism evidence="15">
    <name type="scientific">Homalodisca liturata</name>
    <dbReference type="NCBI Taxonomy" id="320908"/>
    <lineage>
        <taxon>Eukaryota</taxon>
        <taxon>Metazoa</taxon>
        <taxon>Ecdysozoa</taxon>
        <taxon>Arthropoda</taxon>
        <taxon>Hexapoda</taxon>
        <taxon>Insecta</taxon>
        <taxon>Pterygota</taxon>
        <taxon>Neoptera</taxon>
        <taxon>Paraneoptera</taxon>
        <taxon>Hemiptera</taxon>
        <taxon>Auchenorrhyncha</taxon>
        <taxon>Membracoidea</taxon>
        <taxon>Cicadellidae</taxon>
        <taxon>Cicadellinae</taxon>
        <taxon>Proconiini</taxon>
        <taxon>Homalodisca</taxon>
    </lineage>
</organism>
<feature type="transmembrane region" description="Helical" evidence="12">
    <location>
        <begin position="284"/>
        <end position="299"/>
    </location>
</feature>
<feature type="compositionally biased region" description="Basic residues" evidence="13">
    <location>
        <begin position="1101"/>
        <end position="1111"/>
    </location>
</feature>
<feature type="compositionally biased region" description="Basic and acidic residues" evidence="13">
    <location>
        <begin position="658"/>
        <end position="675"/>
    </location>
</feature>
<comment type="function">
    <text evidence="10">Mannosyltransferase that operates in the biosynthetic pathway of dolichol-linked oligosaccharides, the glycan precursors employed in protein asparagine (N)-glycosylation. The assembly of dolichol-linked oligosaccharides begins on the cytosolic side of the endoplasmic reticulum membrane and finishes in its lumen. The sequential addition of sugars to dolichol pyrophosphate produces dolichol-linked oligosaccharides containing fourteen sugars, including two GlcNAcs, nine mannoses and three glucoses. Once assembled, the oligosaccharide is transferred from the lipid to nascent proteins by oligosaccharyltransferases. In the lumen of the endoplasmic reticulum, adds the eighth mannose residue in an alpha-1,6 linkage onto Man(7)GlcNAc(2)-PP-dolichol to produce Man(8)GlcNAc(2)-PP-dolichol.</text>
</comment>
<evidence type="ECO:0000256" key="8">
    <source>
        <dbReference type="ARBA" id="ARBA00022989"/>
    </source>
</evidence>
<dbReference type="UniPathway" id="UPA00378"/>
<dbReference type="EC" id="2.4.1.-" evidence="12"/>
<feature type="compositionally biased region" description="Acidic residues" evidence="13">
    <location>
        <begin position="971"/>
        <end position="981"/>
    </location>
</feature>
<evidence type="ECO:0000313" key="15">
    <source>
        <dbReference type="EMBL" id="JAS74558.1"/>
    </source>
</evidence>
<evidence type="ECO:0000256" key="6">
    <source>
        <dbReference type="ARBA" id="ARBA00022692"/>
    </source>
</evidence>
<evidence type="ECO:0000256" key="5">
    <source>
        <dbReference type="ARBA" id="ARBA00022679"/>
    </source>
</evidence>
<dbReference type="EMBL" id="GECU01015985">
    <property type="protein sequence ID" value="JAS91721.1"/>
    <property type="molecule type" value="Transcribed_RNA"/>
</dbReference>
<gene>
    <name evidence="17" type="ORF">g.33157</name>
    <name evidence="18" type="ORF">g.33158</name>
    <name evidence="19" type="ORF">g.33160</name>
    <name evidence="15" type="ORF">g.33162</name>
    <name evidence="16" type="ORF">g.33166</name>
</gene>
<evidence type="ECO:0000313" key="17">
    <source>
        <dbReference type="EMBL" id="JAS81552.1"/>
    </source>
</evidence>
<dbReference type="GO" id="GO:0052917">
    <property type="term" value="F:dol-P-Man:Man(7)GlcNAc(2)-PP-Dol alpha-1,6-mannosyltransferase activity"/>
    <property type="evidence" value="ECO:0007669"/>
    <property type="project" value="UniProtKB-EC"/>
</dbReference>
<dbReference type="GO" id="GO:0005789">
    <property type="term" value="C:endoplasmic reticulum membrane"/>
    <property type="evidence" value="ECO:0007669"/>
    <property type="project" value="UniProtKB-SubCell"/>
</dbReference>
<comment type="subcellular location">
    <subcellularLocation>
        <location evidence="1 12">Endoplasmic reticulum membrane</location>
        <topology evidence="1 12">Multi-pass membrane protein</topology>
    </subcellularLocation>
</comment>
<feature type="region of interest" description="Disordered" evidence="13">
    <location>
        <begin position="842"/>
        <end position="867"/>
    </location>
</feature>
<comment type="pathway">
    <text evidence="2">Protein modification; protein glycosylation.</text>
</comment>
<feature type="region of interest" description="Disordered" evidence="13">
    <location>
        <begin position="963"/>
        <end position="992"/>
    </location>
</feature>